<sequence>MSAKARVRERGRPHGWRGGVRIGSGLAVAAFALAVSFGAAAVTEGWPAWLVVLMSAVVFAGGAQFALVIAFSGGGGTMAALGAATLINLRFVPMAVTASRSLIGGRWVRSVHAQAVVDGSWAAAHRPDGSVDRELMIAASLMQWPAWVAGTAIGAYLTPGPDLAHALGLDTIFPAFFLVFVLDSLRDEPRHRSTVFLAALIAAMMCWFVPPGIALLCAGIASLLALRETRRRA</sequence>
<feature type="transmembrane region" description="Helical" evidence="8">
    <location>
        <begin position="194"/>
        <end position="226"/>
    </location>
</feature>
<dbReference type="GO" id="GO:1903785">
    <property type="term" value="P:L-valine transmembrane transport"/>
    <property type="evidence" value="ECO:0007669"/>
    <property type="project" value="TreeGrafter"/>
</dbReference>
<keyword evidence="6 8" id="KW-1133">Transmembrane helix</keyword>
<reference evidence="9 10" key="1">
    <citation type="submission" date="2016-06" db="EMBL/GenBank/DDBJ databases">
        <authorList>
            <person name="Kjaerup R.B."/>
            <person name="Dalgaard T.S."/>
            <person name="Juul-Madsen H.R."/>
        </authorList>
    </citation>
    <scope>NUCLEOTIDE SEQUENCE [LARGE SCALE GENOMIC DNA]</scope>
    <source>
        <strain evidence="9 10">DSM 43904</strain>
    </source>
</reference>
<dbReference type="InterPro" id="IPR011606">
    <property type="entry name" value="Brnchd-chn_aa_trnsp_permease"/>
</dbReference>
<name>A0A1C5IG35_9ACTN</name>
<organism evidence="9 10">
    <name type="scientific">Micromonospora echinaurantiaca</name>
    <dbReference type="NCBI Taxonomy" id="47857"/>
    <lineage>
        <taxon>Bacteria</taxon>
        <taxon>Bacillati</taxon>
        <taxon>Actinomycetota</taxon>
        <taxon>Actinomycetes</taxon>
        <taxon>Micromonosporales</taxon>
        <taxon>Micromonosporaceae</taxon>
        <taxon>Micromonospora</taxon>
    </lineage>
</organism>
<dbReference type="GO" id="GO:0005886">
    <property type="term" value="C:plasma membrane"/>
    <property type="evidence" value="ECO:0007669"/>
    <property type="project" value="UniProtKB-SubCell"/>
</dbReference>
<dbReference type="Proteomes" id="UP000198217">
    <property type="component" value="Chromosome I"/>
</dbReference>
<accession>A0A1C5IG35</accession>
<evidence type="ECO:0000256" key="8">
    <source>
        <dbReference type="SAM" id="Phobius"/>
    </source>
</evidence>
<feature type="transmembrane region" description="Helical" evidence="8">
    <location>
        <begin position="135"/>
        <end position="157"/>
    </location>
</feature>
<keyword evidence="3" id="KW-0813">Transport</keyword>
<comment type="similarity">
    <text evidence="2">Belongs to the AzlC family.</text>
</comment>
<keyword evidence="5 8" id="KW-0812">Transmembrane</keyword>
<dbReference type="RefSeq" id="WP_088994584.1">
    <property type="nucleotide sequence ID" value="NZ_LT607750.1"/>
</dbReference>
<evidence type="ECO:0000256" key="5">
    <source>
        <dbReference type="ARBA" id="ARBA00022692"/>
    </source>
</evidence>
<feature type="transmembrane region" description="Helical" evidence="8">
    <location>
        <begin position="20"/>
        <end position="42"/>
    </location>
</feature>
<feature type="transmembrane region" description="Helical" evidence="8">
    <location>
        <begin position="48"/>
        <end position="71"/>
    </location>
</feature>
<evidence type="ECO:0000313" key="9">
    <source>
        <dbReference type="EMBL" id="SCG57367.1"/>
    </source>
</evidence>
<dbReference type="Pfam" id="PF03591">
    <property type="entry name" value="AzlC"/>
    <property type="match status" value="1"/>
</dbReference>
<comment type="subcellular location">
    <subcellularLocation>
        <location evidence="1">Cell membrane</location>
        <topology evidence="1">Multi-pass membrane protein</topology>
    </subcellularLocation>
</comment>
<protein>
    <submittedName>
        <fullName evidence="9">Predicted branched-chain amino acid permease (Azaleucine resistance)</fullName>
    </submittedName>
</protein>
<evidence type="ECO:0000256" key="6">
    <source>
        <dbReference type="ARBA" id="ARBA00022989"/>
    </source>
</evidence>
<proteinExistence type="inferred from homology"/>
<evidence type="ECO:0000256" key="2">
    <source>
        <dbReference type="ARBA" id="ARBA00010735"/>
    </source>
</evidence>
<evidence type="ECO:0000256" key="7">
    <source>
        <dbReference type="ARBA" id="ARBA00023136"/>
    </source>
</evidence>
<dbReference type="PANTHER" id="PTHR34979">
    <property type="entry name" value="INNER MEMBRANE PROTEIN YGAZ"/>
    <property type="match status" value="1"/>
</dbReference>
<keyword evidence="10" id="KW-1185">Reference proteome</keyword>
<evidence type="ECO:0000256" key="3">
    <source>
        <dbReference type="ARBA" id="ARBA00022448"/>
    </source>
</evidence>
<gene>
    <name evidence="9" type="ORF">GA0070609_3300</name>
</gene>
<dbReference type="EMBL" id="LT607750">
    <property type="protein sequence ID" value="SCG57367.1"/>
    <property type="molecule type" value="Genomic_DNA"/>
</dbReference>
<evidence type="ECO:0000256" key="4">
    <source>
        <dbReference type="ARBA" id="ARBA00022475"/>
    </source>
</evidence>
<keyword evidence="7 8" id="KW-0472">Membrane</keyword>
<keyword evidence="4" id="KW-1003">Cell membrane</keyword>
<dbReference type="PANTHER" id="PTHR34979:SF1">
    <property type="entry name" value="INNER MEMBRANE PROTEIN YGAZ"/>
    <property type="match status" value="1"/>
</dbReference>
<evidence type="ECO:0000256" key="1">
    <source>
        <dbReference type="ARBA" id="ARBA00004651"/>
    </source>
</evidence>
<feature type="transmembrane region" description="Helical" evidence="8">
    <location>
        <begin position="163"/>
        <end position="182"/>
    </location>
</feature>
<dbReference type="AlphaFoldDB" id="A0A1C5IG35"/>
<evidence type="ECO:0000313" key="10">
    <source>
        <dbReference type="Proteomes" id="UP000198217"/>
    </source>
</evidence>